<evidence type="ECO:0000256" key="3">
    <source>
        <dbReference type="ARBA" id="ARBA00022679"/>
    </source>
</evidence>
<proteinExistence type="inferred from homology"/>
<dbReference type="InterPro" id="IPR005490">
    <property type="entry name" value="LD_TPept_cat_dom"/>
</dbReference>
<sequence>MTTHRPISRRTALTTGPIALAAACALSACSATPRPSTTLRAPPADNRLRALRDASTVTVAGEPLNADLLRRFYERHDYDWVWSTRPAEADALMETVLRANTHGLDPELFHASLLQRRSTFPALRRELLLSHAFLTYADTLATGAIPPERRKDGETLTPDHIDVPAALDRIIASPDPAAALEALAPATPSYTALRQALRQARTRPAPRGINPATRIRTIEVNLERQRWLPRPLPANRVWVNVADQRLTLFRADDPVFTTRVIVGDPAPINQSPEFSTLIQASFFNPPWVIPADIVTAEYLPIINRDPTYLDRNNMVLRPNGEVEQRPGPTAGLGLIMFDMPNRFDVYLHDTPDRQLFNRDNRRLSHGCIRVQNPIELAALLMQQPVDAIHDGIAAGGTTHHKLPTPVPVFVTYQTAFADTAGKVEFRPDFYGRDEDVWQRMQRRGAAAQERPLW</sequence>
<evidence type="ECO:0000256" key="4">
    <source>
        <dbReference type="ARBA" id="ARBA00022960"/>
    </source>
</evidence>
<evidence type="ECO:0000313" key="10">
    <source>
        <dbReference type="EMBL" id="GGJ01864.1"/>
    </source>
</evidence>
<evidence type="ECO:0000313" key="11">
    <source>
        <dbReference type="Proteomes" id="UP000661507"/>
    </source>
</evidence>
<dbReference type="Gene3D" id="2.40.440.10">
    <property type="entry name" value="L,D-transpeptidase catalytic domain-like"/>
    <property type="match status" value="1"/>
</dbReference>
<evidence type="ECO:0000259" key="9">
    <source>
        <dbReference type="PROSITE" id="PS52029"/>
    </source>
</evidence>
<protein>
    <recommendedName>
        <fullName evidence="9">L,D-TPase catalytic domain-containing protein</fullName>
    </recommendedName>
</protein>
<keyword evidence="11" id="KW-1185">Reference proteome</keyword>
<gene>
    <name evidence="10" type="ORF">GCM10011320_05900</name>
</gene>
<keyword evidence="3" id="KW-0808">Transferase</keyword>
<evidence type="ECO:0000256" key="1">
    <source>
        <dbReference type="ARBA" id="ARBA00004752"/>
    </source>
</evidence>
<dbReference type="GO" id="GO:0004180">
    <property type="term" value="F:carboxypeptidase activity"/>
    <property type="evidence" value="ECO:0007669"/>
    <property type="project" value="UniProtKB-ARBA"/>
</dbReference>
<dbReference type="InterPro" id="IPR006311">
    <property type="entry name" value="TAT_signal"/>
</dbReference>
<keyword evidence="8" id="KW-0732">Signal</keyword>
<evidence type="ECO:0000256" key="2">
    <source>
        <dbReference type="ARBA" id="ARBA00005992"/>
    </source>
</evidence>
<name>A0A917K898_9PROT</name>
<comment type="pathway">
    <text evidence="1 7">Cell wall biogenesis; peptidoglycan biosynthesis.</text>
</comment>
<evidence type="ECO:0000256" key="7">
    <source>
        <dbReference type="PROSITE-ProRule" id="PRU01373"/>
    </source>
</evidence>
<dbReference type="GO" id="GO:0016740">
    <property type="term" value="F:transferase activity"/>
    <property type="evidence" value="ECO:0007669"/>
    <property type="project" value="UniProtKB-KW"/>
</dbReference>
<feature type="chain" id="PRO_5037755660" description="L,D-TPase catalytic domain-containing protein" evidence="8">
    <location>
        <begin position="22"/>
        <end position="453"/>
    </location>
</feature>
<dbReference type="CDD" id="cd16913">
    <property type="entry name" value="YkuD_like"/>
    <property type="match status" value="1"/>
</dbReference>
<feature type="active site" description="Proton donor/acceptor" evidence="7">
    <location>
        <position position="348"/>
    </location>
</feature>
<dbReference type="PANTHER" id="PTHR41533">
    <property type="entry name" value="L,D-TRANSPEPTIDASE HI_1667-RELATED"/>
    <property type="match status" value="1"/>
</dbReference>
<comment type="caution">
    <text evidence="10">The sequence shown here is derived from an EMBL/GenBank/DDBJ whole genome shotgun (WGS) entry which is preliminary data.</text>
</comment>
<dbReference type="GO" id="GO:0008360">
    <property type="term" value="P:regulation of cell shape"/>
    <property type="evidence" value="ECO:0007669"/>
    <property type="project" value="UniProtKB-UniRule"/>
</dbReference>
<evidence type="ECO:0000256" key="5">
    <source>
        <dbReference type="ARBA" id="ARBA00022984"/>
    </source>
</evidence>
<dbReference type="InterPro" id="IPR038063">
    <property type="entry name" value="Transpep_catalytic_dom"/>
</dbReference>
<dbReference type="PANTHER" id="PTHR41533:SF2">
    <property type="entry name" value="BLR7131 PROTEIN"/>
    <property type="match status" value="1"/>
</dbReference>
<evidence type="ECO:0000256" key="6">
    <source>
        <dbReference type="ARBA" id="ARBA00023316"/>
    </source>
</evidence>
<feature type="domain" description="L,D-TPase catalytic" evidence="9">
    <location>
        <begin position="235"/>
        <end position="388"/>
    </location>
</feature>
<keyword evidence="4 7" id="KW-0133">Cell shape</keyword>
<dbReference type="AlphaFoldDB" id="A0A917K898"/>
<dbReference type="PROSITE" id="PS51318">
    <property type="entry name" value="TAT"/>
    <property type="match status" value="1"/>
</dbReference>
<evidence type="ECO:0000256" key="8">
    <source>
        <dbReference type="SAM" id="SignalP"/>
    </source>
</evidence>
<feature type="signal peptide" evidence="8">
    <location>
        <begin position="1"/>
        <end position="21"/>
    </location>
</feature>
<dbReference type="GO" id="GO:0071555">
    <property type="term" value="P:cell wall organization"/>
    <property type="evidence" value="ECO:0007669"/>
    <property type="project" value="UniProtKB-UniRule"/>
</dbReference>
<dbReference type="RefSeq" id="WP_188965395.1">
    <property type="nucleotide sequence ID" value="NZ_BMKW01000001.1"/>
</dbReference>
<reference evidence="10" key="2">
    <citation type="submission" date="2020-09" db="EMBL/GenBank/DDBJ databases">
        <authorList>
            <person name="Sun Q."/>
            <person name="Zhou Y."/>
        </authorList>
    </citation>
    <scope>NUCLEOTIDE SEQUENCE</scope>
    <source>
        <strain evidence="10">CGMCC 1.3617</strain>
    </source>
</reference>
<dbReference type="EMBL" id="BMKW01000001">
    <property type="protein sequence ID" value="GGJ01864.1"/>
    <property type="molecule type" value="Genomic_DNA"/>
</dbReference>
<feature type="active site" description="Nucleophile" evidence="7">
    <location>
        <position position="367"/>
    </location>
</feature>
<reference evidence="10" key="1">
    <citation type="journal article" date="2014" name="Int. J. Syst. Evol. Microbiol.">
        <title>Complete genome sequence of Corynebacterium casei LMG S-19264T (=DSM 44701T), isolated from a smear-ripened cheese.</title>
        <authorList>
            <consortium name="US DOE Joint Genome Institute (JGI-PGF)"/>
            <person name="Walter F."/>
            <person name="Albersmeier A."/>
            <person name="Kalinowski J."/>
            <person name="Ruckert C."/>
        </authorList>
    </citation>
    <scope>NUCLEOTIDE SEQUENCE</scope>
    <source>
        <strain evidence="10">CGMCC 1.3617</strain>
    </source>
</reference>
<keyword evidence="6 7" id="KW-0961">Cell wall biogenesis/degradation</keyword>
<dbReference type="Proteomes" id="UP000661507">
    <property type="component" value="Unassembled WGS sequence"/>
</dbReference>
<dbReference type="Pfam" id="PF03734">
    <property type="entry name" value="YkuD"/>
    <property type="match status" value="1"/>
</dbReference>
<dbReference type="Pfam" id="PF20142">
    <property type="entry name" value="Scaffold"/>
    <property type="match status" value="1"/>
</dbReference>
<dbReference type="PROSITE" id="PS52029">
    <property type="entry name" value="LD_TPASE"/>
    <property type="match status" value="1"/>
</dbReference>
<dbReference type="SUPFAM" id="SSF141523">
    <property type="entry name" value="L,D-transpeptidase catalytic domain-like"/>
    <property type="match status" value="1"/>
</dbReference>
<dbReference type="InterPro" id="IPR045380">
    <property type="entry name" value="LD_TPept_scaffold_dom"/>
</dbReference>
<comment type="similarity">
    <text evidence="2">Belongs to the YkuD family.</text>
</comment>
<dbReference type="GO" id="GO:0009252">
    <property type="term" value="P:peptidoglycan biosynthetic process"/>
    <property type="evidence" value="ECO:0007669"/>
    <property type="project" value="UniProtKB-KW"/>
</dbReference>
<organism evidence="10 11">
    <name type="scientific">Neoroseomonas lacus</name>
    <dbReference type="NCBI Taxonomy" id="287609"/>
    <lineage>
        <taxon>Bacteria</taxon>
        <taxon>Pseudomonadati</taxon>
        <taxon>Pseudomonadota</taxon>
        <taxon>Alphaproteobacteria</taxon>
        <taxon>Acetobacterales</taxon>
        <taxon>Acetobacteraceae</taxon>
        <taxon>Neoroseomonas</taxon>
    </lineage>
</organism>
<accession>A0A917K898</accession>
<dbReference type="PROSITE" id="PS51257">
    <property type="entry name" value="PROKAR_LIPOPROTEIN"/>
    <property type="match status" value="1"/>
</dbReference>
<keyword evidence="5 7" id="KW-0573">Peptidoglycan synthesis</keyword>
<dbReference type="InterPro" id="IPR052905">
    <property type="entry name" value="LD-transpeptidase_YkuD-like"/>
</dbReference>